<reference evidence="2" key="2">
    <citation type="submission" date="2025-08" db="UniProtKB">
        <authorList>
            <consortium name="Ensembl"/>
        </authorList>
    </citation>
    <scope>IDENTIFICATION</scope>
</reference>
<reference evidence="2" key="3">
    <citation type="submission" date="2025-09" db="UniProtKB">
        <authorList>
            <consortium name="Ensembl"/>
        </authorList>
    </citation>
    <scope>IDENTIFICATION</scope>
</reference>
<dbReference type="Proteomes" id="UP000472272">
    <property type="component" value="Chromosome 8"/>
</dbReference>
<dbReference type="OMA" id="CAVSHRS"/>
<dbReference type="PROSITE" id="PS50003">
    <property type="entry name" value="PH_DOMAIN"/>
    <property type="match status" value="1"/>
</dbReference>
<proteinExistence type="predicted"/>
<dbReference type="GeneTree" id="ENSGT00950000183015"/>
<accession>A0A670J2W7</accession>
<keyword evidence="3" id="KW-1185">Reference proteome</keyword>
<dbReference type="InterPro" id="IPR011993">
    <property type="entry name" value="PH-like_dom_sf"/>
</dbReference>
<dbReference type="SUPFAM" id="SSF50729">
    <property type="entry name" value="PH domain-like"/>
    <property type="match status" value="1"/>
</dbReference>
<dbReference type="AlphaFoldDB" id="A0A670J2W7"/>
<protein>
    <recommendedName>
        <fullName evidence="1">PH domain-containing protein</fullName>
    </recommendedName>
</protein>
<reference evidence="2 3" key="1">
    <citation type="journal article" date="2019" name="Proc. Natl. Acad. Sci. U.S.A.">
        <title>Regulatory changes in pterin and carotenoid genes underlie balanced color polymorphisms in the wall lizard.</title>
        <authorList>
            <person name="Andrade P."/>
            <person name="Pinho C."/>
            <person name="Perez I de Lanuza G."/>
            <person name="Afonso S."/>
            <person name="Brejcha J."/>
            <person name="Rubin C.J."/>
            <person name="Wallerman O."/>
            <person name="Pereira P."/>
            <person name="Sabatino S.J."/>
            <person name="Bellati A."/>
            <person name="Pellitteri-Rosa D."/>
            <person name="Bosakova Z."/>
            <person name="Bunikis I."/>
            <person name="Carretero M.A."/>
            <person name="Feiner N."/>
            <person name="Marsik P."/>
            <person name="Pauperio F."/>
            <person name="Salvi D."/>
            <person name="Soler L."/>
            <person name="While G.M."/>
            <person name="Uller T."/>
            <person name="Font E."/>
            <person name="Andersson L."/>
            <person name="Carneiro M."/>
        </authorList>
    </citation>
    <scope>NUCLEOTIDE SEQUENCE</scope>
</reference>
<organism evidence="2 3">
    <name type="scientific">Podarcis muralis</name>
    <name type="common">Wall lizard</name>
    <name type="synonym">Lacerta muralis</name>
    <dbReference type="NCBI Taxonomy" id="64176"/>
    <lineage>
        <taxon>Eukaryota</taxon>
        <taxon>Metazoa</taxon>
        <taxon>Chordata</taxon>
        <taxon>Craniata</taxon>
        <taxon>Vertebrata</taxon>
        <taxon>Euteleostomi</taxon>
        <taxon>Lepidosauria</taxon>
        <taxon>Squamata</taxon>
        <taxon>Bifurcata</taxon>
        <taxon>Unidentata</taxon>
        <taxon>Episquamata</taxon>
        <taxon>Laterata</taxon>
        <taxon>Lacertibaenia</taxon>
        <taxon>Lacertidae</taxon>
        <taxon>Podarcis</taxon>
    </lineage>
</organism>
<feature type="domain" description="PH" evidence="1">
    <location>
        <begin position="46"/>
        <end position="132"/>
    </location>
</feature>
<evidence type="ECO:0000259" key="1">
    <source>
        <dbReference type="PROSITE" id="PS50003"/>
    </source>
</evidence>
<sequence>MSLKLPRNWDLNLKVDMSKIVRSQSMMAVDPKGSGSWPHPPNLLERPLKAGWLKKQRSIVKNWQQRYFVLKGQHLYYYKDEEDLKPQVLFRKRVQRDRPGGPGSPWARGKERSLRQNWPRMFCHLRPNSHLR</sequence>
<dbReference type="Gene3D" id="2.30.29.30">
    <property type="entry name" value="Pleckstrin-homology domain (PH domain)/Phosphotyrosine-binding domain (PTB)"/>
    <property type="match status" value="1"/>
</dbReference>
<dbReference type="Pfam" id="PF00169">
    <property type="entry name" value="PH"/>
    <property type="match status" value="1"/>
</dbReference>
<evidence type="ECO:0000313" key="2">
    <source>
        <dbReference type="Ensembl" id="ENSPMRP00000018535.1"/>
    </source>
</evidence>
<evidence type="ECO:0000313" key="3">
    <source>
        <dbReference type="Proteomes" id="UP000472272"/>
    </source>
</evidence>
<dbReference type="InterPro" id="IPR051707">
    <property type="entry name" value="PI-Interact_SigTrans_Reg"/>
</dbReference>
<dbReference type="InterPro" id="IPR001849">
    <property type="entry name" value="PH_domain"/>
</dbReference>
<name>A0A670J2W7_PODMU</name>
<dbReference type="PANTHER" id="PTHR14336">
    <property type="entry name" value="TANDEM PH DOMAIN CONTAINING PROTEIN"/>
    <property type="match status" value="1"/>
</dbReference>
<dbReference type="Ensembl" id="ENSPMRT00000019700.1">
    <property type="protein sequence ID" value="ENSPMRP00000018535.1"/>
    <property type="gene ID" value="ENSPMRG00000012167.1"/>
</dbReference>